<evidence type="ECO:0000313" key="13">
    <source>
        <dbReference type="Proteomes" id="UP000716291"/>
    </source>
</evidence>
<reference evidence="12" key="1">
    <citation type="journal article" date="2020" name="Microb. Genom.">
        <title>Genetic diversity of clinical and environmental Mucorales isolates obtained from an investigation of mucormycosis cases among solid organ transplant recipients.</title>
        <authorList>
            <person name="Nguyen M.H."/>
            <person name="Kaul D."/>
            <person name="Muto C."/>
            <person name="Cheng S.J."/>
            <person name="Richter R.A."/>
            <person name="Bruno V.M."/>
            <person name="Liu G."/>
            <person name="Beyhan S."/>
            <person name="Sundermann A.J."/>
            <person name="Mounaud S."/>
            <person name="Pasculle A.W."/>
            <person name="Nierman W.C."/>
            <person name="Driscoll E."/>
            <person name="Cumbie R."/>
            <person name="Clancy C.J."/>
            <person name="Dupont C.L."/>
        </authorList>
    </citation>
    <scope>NUCLEOTIDE SEQUENCE</scope>
    <source>
        <strain evidence="12">GL11</strain>
    </source>
</reference>
<dbReference type="GO" id="GO:0003756">
    <property type="term" value="F:protein disulfide isomerase activity"/>
    <property type="evidence" value="ECO:0007669"/>
    <property type="project" value="UniProtKB-EC"/>
</dbReference>
<evidence type="ECO:0000256" key="10">
    <source>
        <dbReference type="SAM" id="SignalP"/>
    </source>
</evidence>
<dbReference type="AlphaFoldDB" id="A0A9P6XCA0"/>
<dbReference type="EMBL" id="JAANQT010000529">
    <property type="protein sequence ID" value="KAG1310265.1"/>
    <property type="molecule type" value="Genomic_DNA"/>
</dbReference>
<dbReference type="InterPro" id="IPR005792">
    <property type="entry name" value="Prot_disulphide_isomerase"/>
</dbReference>
<comment type="similarity">
    <text evidence="3">Belongs to the protein disulfide isomerase family.</text>
</comment>
<evidence type="ECO:0000256" key="6">
    <source>
        <dbReference type="ARBA" id="ARBA00022737"/>
    </source>
</evidence>
<evidence type="ECO:0000256" key="7">
    <source>
        <dbReference type="ARBA" id="ARBA00022824"/>
    </source>
</evidence>
<keyword evidence="5 10" id="KW-0732">Signal</keyword>
<evidence type="ECO:0000256" key="9">
    <source>
        <dbReference type="ARBA" id="ARBA00023284"/>
    </source>
</evidence>
<feature type="domain" description="Thioredoxin" evidence="11">
    <location>
        <begin position="345"/>
        <end position="464"/>
    </location>
</feature>
<evidence type="ECO:0000256" key="1">
    <source>
        <dbReference type="ARBA" id="ARBA00001182"/>
    </source>
</evidence>
<evidence type="ECO:0000259" key="11">
    <source>
        <dbReference type="PROSITE" id="PS51352"/>
    </source>
</evidence>
<comment type="caution">
    <text evidence="12">The sequence shown here is derived from an EMBL/GenBank/DDBJ whole genome shotgun (WGS) entry which is preliminary data.</text>
</comment>
<accession>A0A9P6XCA0</accession>
<keyword evidence="9" id="KW-0676">Redox-active center</keyword>
<dbReference type="GO" id="GO:0034976">
    <property type="term" value="P:response to endoplasmic reticulum stress"/>
    <property type="evidence" value="ECO:0007669"/>
    <property type="project" value="TreeGrafter"/>
</dbReference>
<dbReference type="PROSITE" id="PS51352">
    <property type="entry name" value="THIOREDOXIN_2"/>
    <property type="match status" value="2"/>
</dbReference>
<keyword evidence="13" id="KW-1185">Reference proteome</keyword>
<keyword evidence="7" id="KW-0256">Endoplasmic reticulum</keyword>
<dbReference type="InterPro" id="IPR036249">
    <property type="entry name" value="Thioredoxin-like_sf"/>
</dbReference>
<feature type="chain" id="PRO_5040302434" description="protein disulfide-isomerase" evidence="10">
    <location>
        <begin position="19"/>
        <end position="473"/>
    </location>
</feature>
<dbReference type="Pfam" id="PF00085">
    <property type="entry name" value="Thioredoxin"/>
    <property type="match status" value="2"/>
</dbReference>
<evidence type="ECO:0000313" key="12">
    <source>
        <dbReference type="EMBL" id="KAG1310265.1"/>
    </source>
</evidence>
<dbReference type="NCBIfam" id="TIGR01130">
    <property type="entry name" value="ER_PDI_fam"/>
    <property type="match status" value="1"/>
</dbReference>
<dbReference type="CDD" id="cd02982">
    <property type="entry name" value="PDI_b'_family"/>
    <property type="match status" value="1"/>
</dbReference>
<dbReference type="InterPro" id="IPR013766">
    <property type="entry name" value="Thioredoxin_domain"/>
</dbReference>
<dbReference type="CDD" id="cd02995">
    <property type="entry name" value="PDI_a_PDI_a'_C"/>
    <property type="match status" value="1"/>
</dbReference>
<comment type="catalytic activity">
    <reaction evidence="1">
        <text>Catalyzes the rearrangement of -S-S- bonds in proteins.</text>
        <dbReference type="EC" id="5.3.4.1"/>
    </reaction>
</comment>
<dbReference type="PANTHER" id="PTHR18929">
    <property type="entry name" value="PROTEIN DISULFIDE ISOMERASE"/>
    <property type="match status" value="1"/>
</dbReference>
<organism evidence="12 13">
    <name type="scientific">Rhizopus oryzae</name>
    <name type="common">Mucormycosis agent</name>
    <name type="synonym">Rhizopus arrhizus var. delemar</name>
    <dbReference type="NCBI Taxonomy" id="64495"/>
    <lineage>
        <taxon>Eukaryota</taxon>
        <taxon>Fungi</taxon>
        <taxon>Fungi incertae sedis</taxon>
        <taxon>Mucoromycota</taxon>
        <taxon>Mucoromycotina</taxon>
        <taxon>Mucoromycetes</taxon>
        <taxon>Mucorales</taxon>
        <taxon>Mucorineae</taxon>
        <taxon>Rhizopodaceae</taxon>
        <taxon>Rhizopus</taxon>
    </lineage>
</organism>
<dbReference type="GO" id="GO:0005788">
    <property type="term" value="C:endoplasmic reticulum lumen"/>
    <property type="evidence" value="ECO:0007669"/>
    <property type="project" value="UniProtKB-SubCell"/>
</dbReference>
<gene>
    <name evidence="12" type="ORF">G6F64_004683</name>
</gene>
<evidence type="ECO:0000256" key="8">
    <source>
        <dbReference type="ARBA" id="ARBA00023235"/>
    </source>
</evidence>
<sequence>MKWHSIWLISTWILTVTGQVVHLKNQDEFIKNINQHDLVLVDFFAPSCHHCKALEPEYEQAASLLASEPLILAKLDCTENESICSRYRVKAYPTLQLFRKGKASEVYRDEKTAEKMTEYMRKQLLPTIPTLEEKKELEELKEKESILAVAYLSPNDTASIAHWTSFSLKWMDDFAFALVTNQALSQTENIHHYPTLVLYKQFDHGQDVLEEHFDDETFLIDFIRRHSVPLLDEITPSNFYNYVEAGRPLVYLFSDKGEMKDRNQDDFLPLAKTYQDDFSFVHINATEYPAQAEFLSLNSTRLPALGVHNFQSGARYPFEGDWDLDRIQQFLNDIRSGRLDPVVKSQAFPPASDSAVHVLVGKEFNQVVFDPAKDVIVQIYAPWCTHSQKLAPVWQELGQRLQDLGSVVVAKMDGTVNDVPPSAGFQVVGYPTIKLIKQKTNEVVDYTGDRTLDDLVQFVHMHATSLNPKHDEL</sequence>
<dbReference type="GO" id="GO:0006457">
    <property type="term" value="P:protein folding"/>
    <property type="evidence" value="ECO:0007669"/>
    <property type="project" value="TreeGrafter"/>
</dbReference>
<dbReference type="Pfam" id="PF13848">
    <property type="entry name" value="Thioredoxin_6"/>
    <property type="match status" value="1"/>
</dbReference>
<evidence type="ECO:0000256" key="5">
    <source>
        <dbReference type="ARBA" id="ARBA00022729"/>
    </source>
</evidence>
<evidence type="ECO:0000256" key="2">
    <source>
        <dbReference type="ARBA" id="ARBA00004319"/>
    </source>
</evidence>
<name>A0A9P6XCA0_RHIOR</name>
<proteinExistence type="inferred from homology"/>
<keyword evidence="6" id="KW-0677">Repeat</keyword>
<dbReference type="Proteomes" id="UP000716291">
    <property type="component" value="Unassembled WGS sequence"/>
</dbReference>
<dbReference type="SUPFAM" id="SSF52833">
    <property type="entry name" value="Thioredoxin-like"/>
    <property type="match status" value="4"/>
</dbReference>
<evidence type="ECO:0000256" key="3">
    <source>
        <dbReference type="ARBA" id="ARBA00006347"/>
    </source>
</evidence>
<dbReference type="CDD" id="cd02961">
    <property type="entry name" value="PDI_a_family"/>
    <property type="match status" value="1"/>
</dbReference>
<keyword evidence="8" id="KW-0413">Isomerase</keyword>
<dbReference type="OrthoDB" id="427280at2759"/>
<evidence type="ECO:0000256" key="4">
    <source>
        <dbReference type="ARBA" id="ARBA00012723"/>
    </source>
</evidence>
<comment type="subcellular location">
    <subcellularLocation>
        <location evidence="2">Endoplasmic reticulum lumen</location>
    </subcellularLocation>
</comment>
<dbReference type="EC" id="5.3.4.1" evidence="4"/>
<protein>
    <recommendedName>
        <fullName evidence="4">protein disulfide-isomerase</fullName>
        <ecNumber evidence="4">5.3.4.1</ecNumber>
    </recommendedName>
</protein>
<dbReference type="Gene3D" id="3.40.30.10">
    <property type="entry name" value="Glutaredoxin"/>
    <property type="match status" value="4"/>
</dbReference>
<feature type="signal peptide" evidence="10">
    <location>
        <begin position="1"/>
        <end position="18"/>
    </location>
</feature>
<dbReference type="PANTHER" id="PTHR18929:SF132">
    <property type="entry name" value="PROTEIN DISULFIDE-ISOMERASE A3"/>
    <property type="match status" value="1"/>
</dbReference>
<feature type="domain" description="Thioredoxin" evidence="11">
    <location>
        <begin position="1"/>
        <end position="125"/>
    </location>
</feature>